<reference evidence="1" key="1">
    <citation type="journal article" date="2021" name="Proc. Natl. Acad. Sci. U.S.A.">
        <title>A Catalog of Tens of Thousands of Viruses from Human Metagenomes Reveals Hidden Associations with Chronic Diseases.</title>
        <authorList>
            <person name="Tisza M.J."/>
            <person name="Buck C.B."/>
        </authorList>
    </citation>
    <scope>NUCLEOTIDE SEQUENCE</scope>
    <source>
        <strain evidence="1">Ct8NQ14</strain>
    </source>
</reference>
<dbReference type="Pfam" id="PF01906">
    <property type="entry name" value="YbjQ_1"/>
    <property type="match status" value="1"/>
</dbReference>
<dbReference type="EMBL" id="BK015464">
    <property type="protein sequence ID" value="DAE08089.1"/>
    <property type="molecule type" value="Genomic_DNA"/>
</dbReference>
<sequence length="340" mass="38134">MKQSSEILLSTTPSLDGYEITEYIDIISAETVYKLSLSKALTSALSNVIDSWKIFSSNELSGTTELIHEAKEYIKSELIKKAQELNADAIVGIDIESSFSSADGFAKVSMNGTAVKISKIDNSHFDETLRFTSLKTNVLWPFRPTSIIFSNSSNTVSIAADIFNSKKETISNILADVSIKTIFDEEILLDNIHFYSFSKESGKHLMSKFVEVSLPSDICHKIAACSIIVRKYISEKQLITVADSELEDLPDDTISEEIISEDSSSKYIDPAKSINDILPIIENMSTAQEIYDYLNDYNNSHEQFINPLLFDQLKESLKVERLYGNCPDSCIKKVKNFYDL</sequence>
<dbReference type="InterPro" id="IPR035439">
    <property type="entry name" value="UPF0145_dom_sf"/>
</dbReference>
<protein>
    <submittedName>
        <fullName evidence="1">Heavy-metal-binding protein</fullName>
    </submittedName>
</protein>
<organism evidence="1">
    <name type="scientific">Siphoviridae sp. ct8NQ14</name>
    <dbReference type="NCBI Taxonomy" id="2825363"/>
    <lineage>
        <taxon>Viruses</taxon>
        <taxon>Duplodnaviria</taxon>
        <taxon>Heunggongvirae</taxon>
        <taxon>Uroviricota</taxon>
        <taxon>Caudoviricetes</taxon>
    </lineage>
</organism>
<dbReference type="PANTHER" id="PTHR34068">
    <property type="entry name" value="UPF0145 PROTEIN YBJQ"/>
    <property type="match status" value="1"/>
</dbReference>
<name>A0A8S5PNT2_9CAUD</name>
<proteinExistence type="predicted"/>
<dbReference type="SUPFAM" id="SSF117782">
    <property type="entry name" value="YbjQ-like"/>
    <property type="match status" value="1"/>
</dbReference>
<accession>A0A8S5PNT2</accession>
<dbReference type="Gene3D" id="3.30.110.70">
    <property type="entry name" value="Hypothetical protein apc22750. Chain B"/>
    <property type="match status" value="1"/>
</dbReference>
<evidence type="ECO:0000313" key="1">
    <source>
        <dbReference type="EMBL" id="DAE08089.1"/>
    </source>
</evidence>
<dbReference type="InterPro" id="IPR002765">
    <property type="entry name" value="UPF0145_YbjQ-like"/>
</dbReference>